<evidence type="ECO:0000313" key="2">
    <source>
        <dbReference type="EMBL" id="GIZ01980.1"/>
    </source>
</evidence>
<dbReference type="AlphaFoldDB" id="A0AAV4Y4N5"/>
<comment type="caution">
    <text evidence="2">The sequence shown here is derived from an EMBL/GenBank/DDBJ whole genome shotgun (WGS) entry which is preliminary data.</text>
</comment>
<dbReference type="Proteomes" id="UP001054945">
    <property type="component" value="Unassembled WGS sequence"/>
</dbReference>
<feature type="compositionally biased region" description="Basic residues" evidence="1">
    <location>
        <begin position="111"/>
        <end position="124"/>
    </location>
</feature>
<evidence type="ECO:0000313" key="3">
    <source>
        <dbReference type="Proteomes" id="UP001054945"/>
    </source>
</evidence>
<organism evidence="2 3">
    <name type="scientific">Caerostris extrusa</name>
    <name type="common">Bark spider</name>
    <name type="synonym">Caerostris bankana</name>
    <dbReference type="NCBI Taxonomy" id="172846"/>
    <lineage>
        <taxon>Eukaryota</taxon>
        <taxon>Metazoa</taxon>
        <taxon>Ecdysozoa</taxon>
        <taxon>Arthropoda</taxon>
        <taxon>Chelicerata</taxon>
        <taxon>Arachnida</taxon>
        <taxon>Araneae</taxon>
        <taxon>Araneomorphae</taxon>
        <taxon>Entelegynae</taxon>
        <taxon>Araneoidea</taxon>
        <taxon>Araneidae</taxon>
        <taxon>Caerostris</taxon>
    </lineage>
</organism>
<dbReference type="EMBL" id="BPLR01001379">
    <property type="protein sequence ID" value="GIZ01980.1"/>
    <property type="molecule type" value="Genomic_DNA"/>
</dbReference>
<accession>A0AAV4Y4N5</accession>
<feature type="region of interest" description="Disordered" evidence="1">
    <location>
        <begin position="27"/>
        <end position="62"/>
    </location>
</feature>
<proteinExistence type="predicted"/>
<evidence type="ECO:0000256" key="1">
    <source>
        <dbReference type="SAM" id="MobiDB-lite"/>
    </source>
</evidence>
<sequence length="175" mass="19509">MKGISNLTQTNSSNRLMLFRLKTSLNRDSTSSDTTENCSMSLESNNSNEHQAESDANLPSRRGIGKYLFNTSEEMWDTRQAVTYHKRVNSVAEEPTSSREGKKNLSSFGSARRKSFIHSHMKNKKSSETTLSSNTSETLDSSSTSTTTKSSKNSIRPKLVRQVKTVQPPEDYGST</sequence>
<feature type="compositionally biased region" description="Low complexity" evidence="1">
    <location>
        <begin position="128"/>
        <end position="154"/>
    </location>
</feature>
<protein>
    <submittedName>
        <fullName evidence="2">Melanopsin</fullName>
    </submittedName>
</protein>
<name>A0AAV4Y4N5_CAEEX</name>
<feature type="compositionally biased region" description="Polar residues" evidence="1">
    <location>
        <begin position="27"/>
        <end position="49"/>
    </location>
</feature>
<gene>
    <name evidence="2" type="primary">OPN4_0</name>
    <name evidence="2" type="ORF">CEXT_144701</name>
</gene>
<keyword evidence="3" id="KW-1185">Reference proteome</keyword>
<reference evidence="2 3" key="1">
    <citation type="submission" date="2021-06" db="EMBL/GenBank/DDBJ databases">
        <title>Caerostris extrusa draft genome.</title>
        <authorList>
            <person name="Kono N."/>
            <person name="Arakawa K."/>
        </authorList>
    </citation>
    <scope>NUCLEOTIDE SEQUENCE [LARGE SCALE GENOMIC DNA]</scope>
</reference>
<feature type="region of interest" description="Disordered" evidence="1">
    <location>
        <begin position="87"/>
        <end position="175"/>
    </location>
</feature>